<dbReference type="OrthoDB" id="502646at2"/>
<dbReference type="PANTHER" id="PTHR46401">
    <property type="entry name" value="GLYCOSYLTRANSFERASE WBBK-RELATED"/>
    <property type="match status" value="1"/>
</dbReference>
<sequence length="415" mass="47040">MAKIALISIRYGEEINGGAEYHCRMLAERLAPTHEVHVLTTTLVDIYDRSKDFPSGNSLLNQVHIHRFPAITIDAAKQKASSKASKLARKIRRAFYRTGLTSVFKTFPVWSYKVAEEIELLKNHSYYSEGLINYIQEHQADYDAFIFFTYENPLTVLGALSVPEKSILVPTAHMEGMLFRSINSQMFSQVKHIAFNTETEYEMCKPLFQQAMAPHSIVGVGVEIAAPEDWSTVLAQYPIQEPYLLYSGRITAVKTNQLFDYFIQFKEETGSPLQLVLTGDVQMAKVAHPDIHYLGYVSEAVKIALMQHSFAIVNSSKAESLSLLALEAMCLGQPVLANRQAAVMLEHERKSKGAVQCYGDYASFKQLILSLQQHPEKRALIAEHGKAYVQEYYNWERIISKFETIIKSDYIGQYN</sequence>
<dbReference type="SUPFAM" id="SSF53756">
    <property type="entry name" value="UDP-Glycosyltransferase/glycogen phosphorylase"/>
    <property type="match status" value="1"/>
</dbReference>
<evidence type="ECO:0000313" key="3">
    <source>
        <dbReference type="Proteomes" id="UP000435036"/>
    </source>
</evidence>
<dbReference type="EMBL" id="WSQA01000006">
    <property type="protein sequence ID" value="MVZ62259.1"/>
    <property type="molecule type" value="Genomic_DNA"/>
</dbReference>
<dbReference type="Pfam" id="PF13692">
    <property type="entry name" value="Glyco_trans_1_4"/>
    <property type="match status" value="1"/>
</dbReference>
<dbReference type="GO" id="GO:0016757">
    <property type="term" value="F:glycosyltransferase activity"/>
    <property type="evidence" value="ECO:0007669"/>
    <property type="project" value="InterPro"/>
</dbReference>
<comment type="caution">
    <text evidence="2">The sequence shown here is derived from an EMBL/GenBank/DDBJ whole genome shotgun (WGS) entry which is preliminary data.</text>
</comment>
<protein>
    <submittedName>
        <fullName evidence="2">Glycosyltransferase</fullName>
    </submittedName>
</protein>
<dbReference type="Gene3D" id="3.40.50.2000">
    <property type="entry name" value="Glycogen Phosphorylase B"/>
    <property type="match status" value="2"/>
</dbReference>
<reference evidence="2 3" key="1">
    <citation type="submission" date="2019-12" db="EMBL/GenBank/DDBJ databases">
        <authorList>
            <person name="Dong K."/>
        </authorList>
    </citation>
    <scope>NUCLEOTIDE SEQUENCE [LARGE SCALE GENOMIC DNA]</scope>
    <source>
        <strain evidence="2 3">JCM 31225</strain>
    </source>
</reference>
<accession>A0A6N8KZV4</accession>
<keyword evidence="3" id="KW-1185">Reference proteome</keyword>
<dbReference type="RefSeq" id="WP_160369001.1">
    <property type="nucleotide sequence ID" value="NZ_WSQA01000006.1"/>
</dbReference>
<organism evidence="2 3">
    <name type="scientific">Sphingobacterium humi</name>
    <dbReference type="NCBI Taxonomy" id="1796905"/>
    <lineage>
        <taxon>Bacteria</taxon>
        <taxon>Pseudomonadati</taxon>
        <taxon>Bacteroidota</taxon>
        <taxon>Sphingobacteriia</taxon>
        <taxon>Sphingobacteriales</taxon>
        <taxon>Sphingobacteriaceae</taxon>
        <taxon>Sphingobacterium</taxon>
    </lineage>
</organism>
<dbReference type="CDD" id="cd03801">
    <property type="entry name" value="GT4_PimA-like"/>
    <property type="match status" value="1"/>
</dbReference>
<keyword evidence="1 2" id="KW-0808">Transferase</keyword>
<proteinExistence type="predicted"/>
<evidence type="ECO:0000256" key="1">
    <source>
        <dbReference type="ARBA" id="ARBA00022679"/>
    </source>
</evidence>
<dbReference type="PANTHER" id="PTHR46401:SF2">
    <property type="entry name" value="GLYCOSYLTRANSFERASE WBBK-RELATED"/>
    <property type="match status" value="1"/>
</dbReference>
<name>A0A6N8KZV4_9SPHI</name>
<dbReference type="AlphaFoldDB" id="A0A6N8KZV4"/>
<dbReference type="Proteomes" id="UP000435036">
    <property type="component" value="Unassembled WGS sequence"/>
</dbReference>
<gene>
    <name evidence="2" type="ORF">GQF63_09525</name>
</gene>
<evidence type="ECO:0000313" key="2">
    <source>
        <dbReference type="EMBL" id="MVZ62259.1"/>
    </source>
</evidence>
<dbReference type="GO" id="GO:0009103">
    <property type="term" value="P:lipopolysaccharide biosynthetic process"/>
    <property type="evidence" value="ECO:0007669"/>
    <property type="project" value="TreeGrafter"/>
</dbReference>